<dbReference type="PANTHER" id="PTHR24567:SF75">
    <property type="entry name" value="FUMARATE AND NITRATE REDUCTION REGULATORY PROTEIN"/>
    <property type="match status" value="1"/>
</dbReference>
<evidence type="ECO:0000256" key="1">
    <source>
        <dbReference type="ARBA" id="ARBA00023015"/>
    </source>
</evidence>
<dbReference type="Pfam" id="PF00027">
    <property type="entry name" value="cNMP_binding"/>
    <property type="match status" value="1"/>
</dbReference>
<dbReference type="InterPro" id="IPR014710">
    <property type="entry name" value="RmlC-like_jellyroll"/>
</dbReference>
<dbReference type="PROSITE" id="PS50042">
    <property type="entry name" value="CNMP_BINDING_3"/>
    <property type="match status" value="1"/>
</dbReference>
<keyword evidence="1" id="KW-0805">Transcription regulation</keyword>
<accession>A0A1S1MT26</accession>
<dbReference type="PROSITE" id="PS51063">
    <property type="entry name" value="HTH_CRP_2"/>
    <property type="match status" value="1"/>
</dbReference>
<comment type="caution">
    <text evidence="6">The sequence shown here is derived from an EMBL/GenBank/DDBJ whole genome shotgun (WGS) entry which is preliminary data.</text>
</comment>
<dbReference type="InterPro" id="IPR018490">
    <property type="entry name" value="cNMP-bd_dom_sf"/>
</dbReference>
<dbReference type="CDD" id="cd00038">
    <property type="entry name" value="CAP_ED"/>
    <property type="match status" value="1"/>
</dbReference>
<evidence type="ECO:0000259" key="5">
    <source>
        <dbReference type="PROSITE" id="PS51063"/>
    </source>
</evidence>
<feature type="domain" description="Cyclic nucleotide-binding" evidence="4">
    <location>
        <begin position="27"/>
        <end position="101"/>
    </location>
</feature>
<dbReference type="PANTHER" id="PTHR24567">
    <property type="entry name" value="CRP FAMILY TRANSCRIPTIONAL REGULATORY PROTEIN"/>
    <property type="match status" value="1"/>
</dbReference>
<dbReference type="CDD" id="cd00092">
    <property type="entry name" value="HTH_CRP"/>
    <property type="match status" value="1"/>
</dbReference>
<dbReference type="InterPro" id="IPR018335">
    <property type="entry name" value="Tscrpt_reg_HTH_Crp-type_CS"/>
</dbReference>
<dbReference type="InterPro" id="IPR036390">
    <property type="entry name" value="WH_DNA-bd_sf"/>
</dbReference>
<organism evidence="6 7">
    <name type="scientific">Pseudoalteromonas amylolytica</name>
    <dbReference type="NCBI Taxonomy" id="1859457"/>
    <lineage>
        <taxon>Bacteria</taxon>
        <taxon>Pseudomonadati</taxon>
        <taxon>Pseudomonadota</taxon>
        <taxon>Gammaproteobacteria</taxon>
        <taxon>Alteromonadales</taxon>
        <taxon>Pseudoalteromonadaceae</taxon>
        <taxon>Pseudoalteromonas</taxon>
    </lineage>
</organism>
<dbReference type="NCBIfam" id="NF008365">
    <property type="entry name" value="PRK11161.1"/>
    <property type="match status" value="1"/>
</dbReference>
<feature type="domain" description="HTH crp-type" evidence="5">
    <location>
        <begin position="161"/>
        <end position="234"/>
    </location>
</feature>
<dbReference type="FunFam" id="1.10.10.10:FF:000028">
    <property type="entry name" value="Fumarate/nitrate reduction transcriptional regulator Fnr"/>
    <property type="match status" value="1"/>
</dbReference>
<dbReference type="OrthoDB" id="7643467at2"/>
<reference evidence="6 7" key="1">
    <citation type="submission" date="2016-09" db="EMBL/GenBank/DDBJ databases">
        <title>Pseudoalteromonas amylolytica sp. nov., isolated from the surface seawater.</title>
        <authorList>
            <person name="Wu Y.-H."/>
            <person name="Cheng H."/>
            <person name="Jin X.-B."/>
            <person name="Wang C.-S."/>
            <person name="Xu X.-W."/>
        </authorList>
    </citation>
    <scope>NUCLEOTIDE SEQUENCE [LARGE SCALE GENOMIC DNA]</scope>
    <source>
        <strain evidence="6 7">JW1</strain>
    </source>
</reference>
<name>A0A1S1MT26_9GAMM</name>
<dbReference type="GO" id="GO:0005829">
    <property type="term" value="C:cytosol"/>
    <property type="evidence" value="ECO:0007669"/>
    <property type="project" value="TreeGrafter"/>
</dbReference>
<dbReference type="RefSeq" id="WP_070987095.1">
    <property type="nucleotide sequence ID" value="NZ_MKJU01000031.1"/>
</dbReference>
<dbReference type="InterPro" id="IPR012318">
    <property type="entry name" value="HTH_CRP"/>
</dbReference>
<evidence type="ECO:0000313" key="6">
    <source>
        <dbReference type="EMBL" id="OHU88347.1"/>
    </source>
</evidence>
<dbReference type="GO" id="GO:0003700">
    <property type="term" value="F:DNA-binding transcription factor activity"/>
    <property type="evidence" value="ECO:0007669"/>
    <property type="project" value="InterPro"/>
</dbReference>
<dbReference type="InterPro" id="IPR050397">
    <property type="entry name" value="Env_Response_Regulators"/>
</dbReference>
<dbReference type="InterPro" id="IPR036388">
    <property type="entry name" value="WH-like_DNA-bd_sf"/>
</dbReference>
<dbReference type="SMART" id="SM00419">
    <property type="entry name" value="HTH_CRP"/>
    <property type="match status" value="1"/>
</dbReference>
<dbReference type="PROSITE" id="PS00042">
    <property type="entry name" value="HTH_CRP_1"/>
    <property type="match status" value="1"/>
</dbReference>
<dbReference type="SMART" id="SM00100">
    <property type="entry name" value="cNMP"/>
    <property type="match status" value="1"/>
</dbReference>
<protein>
    <submittedName>
        <fullName evidence="6">Transcriptional regulator FNR</fullName>
    </submittedName>
</protein>
<dbReference type="GO" id="GO:0003677">
    <property type="term" value="F:DNA binding"/>
    <property type="evidence" value="ECO:0007669"/>
    <property type="project" value="UniProtKB-KW"/>
</dbReference>
<dbReference type="PRINTS" id="PR00034">
    <property type="entry name" value="HTHCRP"/>
</dbReference>
<gene>
    <name evidence="6" type="ORF">BET10_19935</name>
</gene>
<dbReference type="Pfam" id="PF13545">
    <property type="entry name" value="HTH_Crp_2"/>
    <property type="match status" value="1"/>
</dbReference>
<dbReference type="Gene3D" id="1.10.10.10">
    <property type="entry name" value="Winged helix-like DNA-binding domain superfamily/Winged helix DNA-binding domain"/>
    <property type="match status" value="1"/>
</dbReference>
<dbReference type="STRING" id="1859457.BET10_19935"/>
<evidence type="ECO:0000256" key="3">
    <source>
        <dbReference type="ARBA" id="ARBA00023163"/>
    </source>
</evidence>
<proteinExistence type="predicted"/>
<dbReference type="Proteomes" id="UP000179786">
    <property type="component" value="Unassembled WGS sequence"/>
</dbReference>
<dbReference type="EMBL" id="MKJU01000031">
    <property type="protein sequence ID" value="OHU88347.1"/>
    <property type="molecule type" value="Genomic_DNA"/>
</dbReference>
<keyword evidence="7" id="KW-1185">Reference proteome</keyword>
<dbReference type="Gene3D" id="2.60.120.10">
    <property type="entry name" value="Jelly Rolls"/>
    <property type="match status" value="1"/>
</dbReference>
<dbReference type="InterPro" id="IPR000595">
    <property type="entry name" value="cNMP-bd_dom"/>
</dbReference>
<evidence type="ECO:0000256" key="2">
    <source>
        <dbReference type="ARBA" id="ARBA00023125"/>
    </source>
</evidence>
<keyword evidence="3" id="KW-0804">Transcription</keyword>
<evidence type="ECO:0000313" key="7">
    <source>
        <dbReference type="Proteomes" id="UP000179786"/>
    </source>
</evidence>
<dbReference type="SUPFAM" id="SSF46785">
    <property type="entry name" value="Winged helix' DNA-binding domain"/>
    <property type="match status" value="1"/>
</dbReference>
<dbReference type="AlphaFoldDB" id="A0A1S1MT26"/>
<dbReference type="FunFam" id="2.60.120.10:FF:000004">
    <property type="entry name" value="Fumarate/nitrate reduction transcriptional regulator Fnr"/>
    <property type="match status" value="1"/>
</dbReference>
<evidence type="ECO:0000259" key="4">
    <source>
        <dbReference type="PROSITE" id="PS50042"/>
    </source>
</evidence>
<sequence>MDLNNQNRAKSQCTISCNNCSISQLCLPFTLNGSEMDKLDEIIERKKPLHKGDYLFESGSPLNSIFAVRSGSFKSYTLSERGDEQITGFHLAGDLVGFDAINKMQHQSFAQALETSMVCEIPFDTLDELAGKLPKLRQQIMRLMSNEINYDQEMLLLLNKKTAEERLATFIFNLSNRFGERGFSRKEFRFTMTRGEIGNYLGLTVETISRLLSRFQKSEIIKVEGKFITILDIPALARTAAISI</sequence>
<keyword evidence="2" id="KW-0238">DNA-binding</keyword>
<dbReference type="SUPFAM" id="SSF51206">
    <property type="entry name" value="cAMP-binding domain-like"/>
    <property type="match status" value="1"/>
</dbReference>